<proteinExistence type="predicted"/>
<name>A0A7C9CH03_OPUST</name>
<dbReference type="AlphaFoldDB" id="A0A7C9CH03"/>
<evidence type="ECO:0000313" key="1">
    <source>
        <dbReference type="EMBL" id="MBA4615285.1"/>
    </source>
</evidence>
<reference evidence="1" key="2">
    <citation type="submission" date="2020-07" db="EMBL/GenBank/DDBJ databases">
        <authorList>
            <person name="Vera ALvarez R."/>
            <person name="Arias-Moreno D.M."/>
            <person name="Jimenez-Jacinto V."/>
            <person name="Jimenez-Bremont J.F."/>
            <person name="Swaminathan K."/>
            <person name="Moose S.P."/>
            <person name="Guerrero-Gonzalez M.L."/>
            <person name="Marino-Ramirez L."/>
            <person name="Landsman D."/>
            <person name="Rodriguez-Kessler M."/>
            <person name="Delgado-Sanchez P."/>
        </authorList>
    </citation>
    <scope>NUCLEOTIDE SEQUENCE</scope>
    <source>
        <tissue evidence="1">Cladode</tissue>
    </source>
</reference>
<accession>A0A7C9CH03</accession>
<reference evidence="1" key="1">
    <citation type="journal article" date="2013" name="J. Plant Res.">
        <title>Effect of fungi and light on seed germination of three Opuntia species from semiarid lands of central Mexico.</title>
        <authorList>
            <person name="Delgado-Sanchez P."/>
            <person name="Jimenez-Bremont J.F."/>
            <person name="Guerrero-Gonzalez Mde L."/>
            <person name="Flores J."/>
        </authorList>
    </citation>
    <scope>NUCLEOTIDE SEQUENCE</scope>
    <source>
        <tissue evidence="1">Cladode</tissue>
    </source>
</reference>
<sequence length="102" mass="11340">MNQLKGRSLRSSAGRSLVLLSGVLHHWSSLPLGQGLVLHFYALHLANGLAVLSEIWQALSSYLFVLTSSFALNRRFLGNLAYKSTYLLELTGESDSTVFWEL</sequence>
<organism evidence="1">
    <name type="scientific">Opuntia streptacantha</name>
    <name type="common">Prickly pear cactus</name>
    <name type="synonym">Opuntia cardona</name>
    <dbReference type="NCBI Taxonomy" id="393608"/>
    <lineage>
        <taxon>Eukaryota</taxon>
        <taxon>Viridiplantae</taxon>
        <taxon>Streptophyta</taxon>
        <taxon>Embryophyta</taxon>
        <taxon>Tracheophyta</taxon>
        <taxon>Spermatophyta</taxon>
        <taxon>Magnoliopsida</taxon>
        <taxon>eudicotyledons</taxon>
        <taxon>Gunneridae</taxon>
        <taxon>Pentapetalae</taxon>
        <taxon>Caryophyllales</taxon>
        <taxon>Cactineae</taxon>
        <taxon>Cactaceae</taxon>
        <taxon>Opuntioideae</taxon>
        <taxon>Opuntia</taxon>
    </lineage>
</organism>
<protein>
    <submittedName>
        <fullName evidence="1">Uncharacterized protein</fullName>
    </submittedName>
</protein>
<dbReference type="EMBL" id="GISG01006711">
    <property type="protein sequence ID" value="MBA4615285.1"/>
    <property type="molecule type" value="Transcribed_RNA"/>
</dbReference>